<keyword evidence="4 7" id="KW-0812">Transmembrane</keyword>
<dbReference type="PANTHER" id="PTHR43124">
    <property type="entry name" value="PURINE EFFLUX PUMP PBUE"/>
    <property type="match status" value="1"/>
</dbReference>
<dbReference type="RefSeq" id="WP_207107318.1">
    <property type="nucleotide sequence ID" value="NZ_JAFLVR010000009.1"/>
</dbReference>
<evidence type="ECO:0000256" key="1">
    <source>
        <dbReference type="ARBA" id="ARBA00004651"/>
    </source>
</evidence>
<keyword evidence="2" id="KW-0813">Transport</keyword>
<dbReference type="SUPFAM" id="SSF103473">
    <property type="entry name" value="MFS general substrate transporter"/>
    <property type="match status" value="1"/>
</dbReference>
<reference evidence="9 10" key="1">
    <citation type="submission" date="2021-03" db="EMBL/GenBank/DDBJ databases">
        <title>Enterococcal diversity collection.</title>
        <authorList>
            <person name="Gilmore M.S."/>
            <person name="Schwartzman J."/>
            <person name="Van Tyne D."/>
            <person name="Martin M."/>
            <person name="Earl A.M."/>
            <person name="Manson A.L."/>
            <person name="Straub T."/>
            <person name="Salamzade R."/>
            <person name="Saavedra J."/>
            <person name="Lebreton F."/>
            <person name="Prichula J."/>
            <person name="Schaufler K."/>
            <person name="Gaca A."/>
            <person name="Sgardioli B."/>
            <person name="Wagenaar J."/>
            <person name="Strong T."/>
        </authorList>
    </citation>
    <scope>NUCLEOTIDE SEQUENCE [LARGE SCALE GENOMIC DNA]</scope>
    <source>
        <strain evidence="9 10">MJM16</strain>
    </source>
</reference>
<organism evidence="9 10">
    <name type="scientific">Candidatus Enterococcus murrayae</name>
    <dbReference type="NCBI Taxonomy" id="2815321"/>
    <lineage>
        <taxon>Bacteria</taxon>
        <taxon>Bacillati</taxon>
        <taxon>Bacillota</taxon>
        <taxon>Bacilli</taxon>
        <taxon>Lactobacillales</taxon>
        <taxon>Enterococcaceae</taxon>
        <taxon>Enterococcus</taxon>
    </lineage>
</organism>
<evidence type="ECO:0000256" key="5">
    <source>
        <dbReference type="ARBA" id="ARBA00022989"/>
    </source>
</evidence>
<evidence type="ECO:0000259" key="8">
    <source>
        <dbReference type="PROSITE" id="PS50850"/>
    </source>
</evidence>
<feature type="transmembrane region" description="Helical" evidence="7">
    <location>
        <begin position="315"/>
        <end position="337"/>
    </location>
</feature>
<keyword evidence="5 7" id="KW-1133">Transmembrane helix</keyword>
<comment type="subcellular location">
    <subcellularLocation>
        <location evidence="1">Cell membrane</location>
        <topology evidence="1">Multi-pass membrane protein</topology>
    </subcellularLocation>
</comment>
<gene>
    <name evidence="9" type="ORF">JZO85_04435</name>
</gene>
<evidence type="ECO:0000313" key="9">
    <source>
        <dbReference type="EMBL" id="MBO0451504.1"/>
    </source>
</evidence>
<evidence type="ECO:0000256" key="6">
    <source>
        <dbReference type="ARBA" id="ARBA00023136"/>
    </source>
</evidence>
<dbReference type="Pfam" id="PF07690">
    <property type="entry name" value="MFS_1"/>
    <property type="match status" value="1"/>
</dbReference>
<dbReference type="PROSITE" id="PS50850">
    <property type="entry name" value="MFS"/>
    <property type="match status" value="1"/>
</dbReference>
<dbReference type="EMBL" id="JAFLVR010000009">
    <property type="protein sequence ID" value="MBO0451504.1"/>
    <property type="molecule type" value="Genomic_DNA"/>
</dbReference>
<feature type="transmembrane region" description="Helical" evidence="7">
    <location>
        <begin position="253"/>
        <end position="274"/>
    </location>
</feature>
<dbReference type="InterPro" id="IPR020846">
    <property type="entry name" value="MFS_dom"/>
</dbReference>
<feature type="transmembrane region" description="Helical" evidence="7">
    <location>
        <begin position="51"/>
        <end position="72"/>
    </location>
</feature>
<protein>
    <submittedName>
        <fullName evidence="9">MFS transporter</fullName>
    </submittedName>
</protein>
<feature type="transmembrane region" description="Helical" evidence="7">
    <location>
        <begin position="167"/>
        <end position="192"/>
    </location>
</feature>
<keyword evidence="10" id="KW-1185">Reference proteome</keyword>
<feature type="transmembrane region" description="Helical" evidence="7">
    <location>
        <begin position="79"/>
        <end position="99"/>
    </location>
</feature>
<keyword evidence="3" id="KW-1003">Cell membrane</keyword>
<evidence type="ECO:0000256" key="2">
    <source>
        <dbReference type="ARBA" id="ARBA00022448"/>
    </source>
</evidence>
<feature type="transmembrane region" description="Helical" evidence="7">
    <location>
        <begin position="111"/>
        <end position="131"/>
    </location>
</feature>
<feature type="transmembrane region" description="Helical" evidence="7">
    <location>
        <begin position="225"/>
        <end position="247"/>
    </location>
</feature>
<feature type="transmembrane region" description="Helical" evidence="7">
    <location>
        <begin position="378"/>
        <end position="397"/>
    </location>
</feature>
<feature type="transmembrane region" description="Helical" evidence="7">
    <location>
        <begin position="349"/>
        <end position="372"/>
    </location>
</feature>
<feature type="transmembrane region" description="Helical" evidence="7">
    <location>
        <begin position="143"/>
        <end position="161"/>
    </location>
</feature>
<evidence type="ECO:0000256" key="7">
    <source>
        <dbReference type="SAM" id="Phobius"/>
    </source>
</evidence>
<accession>A0ABS3HDI3</accession>
<dbReference type="InterPro" id="IPR011701">
    <property type="entry name" value="MFS"/>
</dbReference>
<proteinExistence type="predicted"/>
<keyword evidence="6 7" id="KW-0472">Membrane</keyword>
<feature type="transmembrane region" description="Helical" evidence="7">
    <location>
        <begin position="12"/>
        <end position="31"/>
    </location>
</feature>
<dbReference type="Proteomes" id="UP000664495">
    <property type="component" value="Unassembled WGS sequence"/>
</dbReference>
<dbReference type="InterPro" id="IPR050189">
    <property type="entry name" value="MFS_Efflux_Transporters"/>
</dbReference>
<evidence type="ECO:0000256" key="3">
    <source>
        <dbReference type="ARBA" id="ARBA00022475"/>
    </source>
</evidence>
<comment type="caution">
    <text evidence="9">The sequence shown here is derived from an EMBL/GenBank/DDBJ whole genome shotgun (WGS) entry which is preliminary data.</text>
</comment>
<feature type="transmembrane region" description="Helical" evidence="7">
    <location>
        <begin position="286"/>
        <end position="309"/>
    </location>
</feature>
<dbReference type="InterPro" id="IPR036259">
    <property type="entry name" value="MFS_trans_sf"/>
</dbReference>
<name>A0ABS3HDI3_9ENTE</name>
<sequence length="411" mass="44977">MKKIIIEKTGISSGLFWGYVGLIFFMLGATIETSWFSSYLTTIGFEVKAASLLFSCYGIFVAFFSWITSFLVKRYSIKKVMLSSIFLSLLSTGVLLTGLAAKQSMLIFSGYMLRGTVYPLFAYAFLVAITIQTPAKNLGRGTSWFWLCFNLGMTIVGPVLATKLLNYFSVYAVFLLGNFLVLVGGILSILLCQEAKAEAASKSITGEMKEGLQILFRFPRLTLGLLVKAINNIGQFGFVIMMPIFLLQHSFTLLQWSSAWAACYVINSIAGILFGELGDKFGWRKIVTLFSGTITGFSCLLLIVVINYFPGNFIFLVLAFSVFAIGVAAFGPLSALIPSMVPEHKVTAVSVLNLGSGLSNFFGPMLVTVLFQRFGGNITLFVFAGLYFLASILSSQLKLPDEVSGERVQST</sequence>
<evidence type="ECO:0000256" key="4">
    <source>
        <dbReference type="ARBA" id="ARBA00022692"/>
    </source>
</evidence>
<evidence type="ECO:0000313" key="10">
    <source>
        <dbReference type="Proteomes" id="UP000664495"/>
    </source>
</evidence>
<dbReference type="Gene3D" id="1.20.1250.20">
    <property type="entry name" value="MFS general substrate transporter like domains"/>
    <property type="match status" value="2"/>
</dbReference>
<dbReference type="PANTHER" id="PTHR43124:SF3">
    <property type="entry name" value="CHLORAMPHENICOL EFFLUX PUMP RV0191"/>
    <property type="match status" value="1"/>
</dbReference>
<feature type="domain" description="Major facilitator superfamily (MFS) profile" evidence="8">
    <location>
        <begin position="14"/>
        <end position="402"/>
    </location>
</feature>